<accession>A0AAP4D2U2</accession>
<organism evidence="1 2">
    <name type="scientific">Lelliottia wanjuensis</name>
    <dbReference type="NCBI Taxonomy" id="3050585"/>
    <lineage>
        <taxon>Bacteria</taxon>
        <taxon>Pseudomonadati</taxon>
        <taxon>Pseudomonadota</taxon>
        <taxon>Gammaproteobacteria</taxon>
        <taxon>Enterobacterales</taxon>
        <taxon>Enterobacteriaceae</taxon>
        <taxon>Lelliottia</taxon>
    </lineage>
</organism>
<evidence type="ECO:0000313" key="2">
    <source>
        <dbReference type="Proteomes" id="UP001223214"/>
    </source>
</evidence>
<name>A0AAP4D2U2_9ENTR</name>
<comment type="caution">
    <text evidence="1">The sequence shown here is derived from an EMBL/GenBank/DDBJ whole genome shotgun (WGS) entry which is preliminary data.</text>
</comment>
<dbReference type="Proteomes" id="UP001223214">
    <property type="component" value="Unassembled WGS sequence"/>
</dbReference>
<dbReference type="RefSeq" id="WP_285149552.1">
    <property type="nucleotide sequence ID" value="NZ_JASSOM010000056.1"/>
</dbReference>
<keyword evidence="2" id="KW-1185">Reference proteome</keyword>
<evidence type="ECO:0000313" key="1">
    <source>
        <dbReference type="EMBL" id="MDK9364156.1"/>
    </source>
</evidence>
<dbReference type="EMBL" id="JASSOM010000056">
    <property type="protein sequence ID" value="MDK9364156.1"/>
    <property type="molecule type" value="Genomic_DNA"/>
</dbReference>
<protein>
    <submittedName>
        <fullName evidence="1">Uncharacterized protein</fullName>
    </submittedName>
</protein>
<gene>
    <name evidence="1" type="ORF">QQF32_13205</name>
</gene>
<dbReference type="AlphaFoldDB" id="A0AAP4D2U2"/>
<sequence length="108" mass="11428">MIKNKGYSLGFTSNDIERIAKNSTAEVAAKQIVTISGRSNGTVAVMGSRAQAPSPKGIYRELSGRKAPARSSKQTEALAGSILSKNSSGYSSKQAVDMFNQAFKKVKA</sequence>
<proteinExistence type="predicted"/>
<reference evidence="1 2" key="1">
    <citation type="submission" date="2023-06" db="EMBL/GenBank/DDBJ databases">
        <title>Identification and characterization of antibiotic-resistant Gram-negative bacteria.</title>
        <authorList>
            <person name="Cho G.-S."/>
            <person name="Lee J."/>
            <person name="Tai E."/>
            <person name="Jeong S."/>
            <person name="Kim I."/>
            <person name="Kim B.-E."/>
            <person name="Jeong M.-I."/>
            <person name="Oh K.-K."/>
            <person name="Franz C.M.A.P."/>
        </authorList>
    </citation>
    <scope>NUCLEOTIDE SEQUENCE [LARGE SCALE GENOMIC DNA]</scope>
    <source>
        <strain evidence="1 2">V106_12</strain>
    </source>
</reference>